<dbReference type="EMBL" id="JGCY01000372">
    <property type="protein sequence ID" value="EXY73166.1"/>
    <property type="molecule type" value="Genomic_DNA"/>
</dbReference>
<sequence length="397" mass="44874">MGRNWGNLSLKPDTVLCQKAFDHSSKQNELRPFLLGGQIKGTAGRRADAYSEFINQEVKDFIAAVCQKYNYTISIRKAGKDTIARLAEGAHPKPHTILDKSMKEKTLRTDLYKKLQSLSKIKKGNLELPDITGLVGKMDGNKFVGIYVADTTGCPLNAVQKADETFTIKDETYCASAAGEHLHSYIDFAKLMNITTPNYAMNLDNCEAIVTKLAEIPNFVSLCYTGDYDLHEAYKNLHEIPEVTPEKKTLLMTLNNTEDKNSIALEKLSEQQIKFRLARIDYHINNGHNLKYLKDIVEKLTPQHQHLVVKDTMFLFQHGDQATYMMSSYFEMVESVPSVASEETDELLWCHKGLWFNTGTSLDNLTSTVSKATADKNIKEHDQFRKAIGVTKPSTWY</sequence>
<organism evidence="1 2">
    <name type="scientific">Bacteroides fragilis str. 3988T(B)14</name>
    <dbReference type="NCBI Taxonomy" id="1339315"/>
    <lineage>
        <taxon>Bacteria</taxon>
        <taxon>Pseudomonadati</taxon>
        <taxon>Bacteroidota</taxon>
        <taxon>Bacteroidia</taxon>
        <taxon>Bacteroidales</taxon>
        <taxon>Bacteroidaceae</taxon>
        <taxon>Bacteroides</taxon>
    </lineage>
</organism>
<reference evidence="1 2" key="1">
    <citation type="submission" date="2014-02" db="EMBL/GenBank/DDBJ databases">
        <authorList>
            <person name="Sears C."/>
            <person name="Carroll K."/>
            <person name="Sack B.R."/>
            <person name="Qadri F."/>
            <person name="Myers L.L."/>
            <person name="Chung G.-T."/>
            <person name="Escheverria P."/>
            <person name="Fraser C.M."/>
            <person name="Sadzewicz L."/>
            <person name="Shefchek K.A."/>
            <person name="Tallon L."/>
            <person name="Das S.P."/>
            <person name="Daugherty S."/>
            <person name="Mongodin E.F."/>
        </authorList>
    </citation>
    <scope>NUCLEOTIDE SEQUENCE [LARGE SCALE GENOMIC DNA]</scope>
    <source>
        <strain evidence="2">3988T(B)14</strain>
    </source>
</reference>
<dbReference type="Proteomes" id="UP000020529">
    <property type="component" value="Unassembled WGS sequence"/>
</dbReference>
<accession>A0A015TRD9</accession>
<evidence type="ECO:0000313" key="1">
    <source>
        <dbReference type="EMBL" id="EXY73166.1"/>
    </source>
</evidence>
<name>A0A015TRD9_BACFG</name>
<evidence type="ECO:0000313" key="2">
    <source>
        <dbReference type="Proteomes" id="UP000020529"/>
    </source>
</evidence>
<dbReference type="AlphaFoldDB" id="A0A015TRD9"/>
<protein>
    <submittedName>
        <fullName evidence="1">Uncharacterized protein</fullName>
    </submittedName>
</protein>
<proteinExistence type="predicted"/>
<comment type="caution">
    <text evidence="1">The sequence shown here is derived from an EMBL/GenBank/DDBJ whole genome shotgun (WGS) entry which is preliminary data.</text>
</comment>
<gene>
    <name evidence="1" type="ORF">M124_3078</name>
</gene>
<dbReference type="PATRIC" id="fig|1339315.3.peg.3749"/>